<name>A0AAE1LC97_9NEOP</name>
<keyword evidence="2" id="KW-0547">Nucleotide-binding</keyword>
<dbReference type="InterPro" id="IPR049163">
    <property type="entry name" value="Pif1-like_2B_dom"/>
</dbReference>
<gene>
    <name evidence="2" type="ORF">KUF71_023608</name>
</gene>
<reference evidence="2" key="2">
    <citation type="journal article" date="2023" name="BMC Genomics">
        <title>Pest status, molecular evolution, and epigenetic factors derived from the genome assembly of Frankliniella fusca, a thysanopteran phytovirus vector.</title>
        <authorList>
            <person name="Catto M.A."/>
            <person name="Labadie P.E."/>
            <person name="Jacobson A.L."/>
            <person name="Kennedy G.G."/>
            <person name="Srinivasan R."/>
            <person name="Hunt B.G."/>
        </authorList>
    </citation>
    <scope>NUCLEOTIDE SEQUENCE</scope>
    <source>
        <strain evidence="2">PL_HMW_Pooled</strain>
    </source>
</reference>
<dbReference type="EMBL" id="JAHWGI010000359">
    <property type="protein sequence ID" value="KAK3914195.1"/>
    <property type="molecule type" value="Genomic_DNA"/>
</dbReference>
<dbReference type="PANTHER" id="PTHR23274">
    <property type="entry name" value="DNA HELICASE-RELATED"/>
    <property type="match status" value="1"/>
</dbReference>
<dbReference type="Proteomes" id="UP001219518">
    <property type="component" value="Unassembled WGS sequence"/>
</dbReference>
<dbReference type="GO" id="GO:0004386">
    <property type="term" value="F:helicase activity"/>
    <property type="evidence" value="ECO:0007669"/>
    <property type="project" value="UniProtKB-KW"/>
</dbReference>
<keyword evidence="2" id="KW-0067">ATP-binding</keyword>
<feature type="domain" description="DNA helicase Pif1-like 2B" evidence="1">
    <location>
        <begin position="112"/>
        <end position="154"/>
    </location>
</feature>
<dbReference type="GO" id="GO:0006260">
    <property type="term" value="P:DNA replication"/>
    <property type="evidence" value="ECO:0007669"/>
    <property type="project" value="TreeGrafter"/>
</dbReference>
<evidence type="ECO:0000313" key="3">
    <source>
        <dbReference type="Proteomes" id="UP001219518"/>
    </source>
</evidence>
<sequence>MRAISDPNFAKWLTTVRDGSANIKDTDVIILPDDLVVGAPEPSNANDDNTLMVNMLNGVILSPTNDVVRDVNEIITKKLPGSSRCYLSKTSLDVEDCAHGGQGFQIAQEELDNIRPARIPPHRLEMKIGSVIMLLLNMNKRQGLCNGTRFVVTGMYKDMIRVKRIAPFRGLTEEIYLPRLFMRTDDVPVAGSIKRLQIPVTLASCITINKAQEDEVDTGVTQFMADYQTQPGSDVVTSPVTALDFDLNSGVTQFMMEYHTQDTPKDDVNTMFNNESEDSVIQASISENTLIATLPKTRNRLRLAPPVNLSVDESFEGEENNCDVVIPATPPSQSAQDPFVLLLRGSRCQSTVPHPLLL</sequence>
<comment type="caution">
    <text evidence="2">The sequence shown here is derived from an EMBL/GenBank/DDBJ whole genome shotgun (WGS) entry which is preliminary data.</text>
</comment>
<evidence type="ECO:0000313" key="2">
    <source>
        <dbReference type="EMBL" id="KAK3914195.1"/>
    </source>
</evidence>
<dbReference type="InterPro" id="IPR027417">
    <property type="entry name" value="P-loop_NTPase"/>
</dbReference>
<keyword evidence="3" id="KW-1185">Reference proteome</keyword>
<dbReference type="SUPFAM" id="SSF52540">
    <property type="entry name" value="P-loop containing nucleoside triphosphate hydrolases"/>
    <property type="match status" value="1"/>
</dbReference>
<dbReference type="GO" id="GO:0005657">
    <property type="term" value="C:replication fork"/>
    <property type="evidence" value="ECO:0007669"/>
    <property type="project" value="TreeGrafter"/>
</dbReference>
<evidence type="ECO:0000259" key="1">
    <source>
        <dbReference type="Pfam" id="PF21530"/>
    </source>
</evidence>
<keyword evidence="2" id="KW-0347">Helicase</keyword>
<dbReference type="PANTHER" id="PTHR23274:SF51">
    <property type="entry name" value="OS03G0423850 PROTEIN"/>
    <property type="match status" value="1"/>
</dbReference>
<organism evidence="2 3">
    <name type="scientific">Frankliniella fusca</name>
    <dbReference type="NCBI Taxonomy" id="407009"/>
    <lineage>
        <taxon>Eukaryota</taxon>
        <taxon>Metazoa</taxon>
        <taxon>Ecdysozoa</taxon>
        <taxon>Arthropoda</taxon>
        <taxon>Hexapoda</taxon>
        <taxon>Insecta</taxon>
        <taxon>Pterygota</taxon>
        <taxon>Neoptera</taxon>
        <taxon>Paraneoptera</taxon>
        <taxon>Thysanoptera</taxon>
        <taxon>Terebrantia</taxon>
        <taxon>Thripoidea</taxon>
        <taxon>Thripidae</taxon>
        <taxon>Frankliniella</taxon>
    </lineage>
</organism>
<dbReference type="AlphaFoldDB" id="A0AAE1LC97"/>
<proteinExistence type="predicted"/>
<accession>A0AAE1LC97</accession>
<protein>
    <submittedName>
        <fullName evidence="2">ATP-dependent DNA helicase</fullName>
    </submittedName>
</protein>
<dbReference type="Pfam" id="PF21530">
    <property type="entry name" value="Pif1_2B_dom"/>
    <property type="match status" value="1"/>
</dbReference>
<keyword evidence="2" id="KW-0378">Hydrolase</keyword>
<reference evidence="2" key="1">
    <citation type="submission" date="2021-07" db="EMBL/GenBank/DDBJ databases">
        <authorList>
            <person name="Catto M.A."/>
            <person name="Jacobson A."/>
            <person name="Kennedy G."/>
            <person name="Labadie P."/>
            <person name="Hunt B.G."/>
            <person name="Srinivasan R."/>
        </authorList>
    </citation>
    <scope>NUCLEOTIDE SEQUENCE</scope>
    <source>
        <strain evidence="2">PL_HMW_Pooled</strain>
        <tissue evidence="2">Head</tissue>
    </source>
</reference>